<sequence>MKKLEADLSRACIDYLKLCKAFTPRGIMERFENGYRKRANVASWLKKLGLKPDRSGIWTFAAKEDSMFKKCLMDCGLDVELVPSIAECLYAAFSAQIHDSYPEITQGVDGTATMNAGCLRENEKKVFSCLTKSFGIVVVYE</sequence>
<evidence type="ECO:0000313" key="1">
    <source>
        <dbReference type="Proteomes" id="UP000887574"/>
    </source>
</evidence>
<proteinExistence type="predicted"/>
<dbReference type="Proteomes" id="UP000887574">
    <property type="component" value="Unplaced"/>
</dbReference>
<keyword evidence="1" id="KW-1185">Reference proteome</keyword>
<reference evidence="2" key="1">
    <citation type="submission" date="2022-11" db="UniProtKB">
        <authorList>
            <consortium name="WormBaseParasite"/>
        </authorList>
    </citation>
    <scope>IDENTIFICATION</scope>
</reference>
<accession>A0A915D8Z8</accession>
<evidence type="ECO:0000313" key="2">
    <source>
        <dbReference type="WBParaSite" id="jg16704"/>
    </source>
</evidence>
<protein>
    <submittedName>
        <fullName evidence="2">Uncharacterized protein</fullName>
    </submittedName>
</protein>
<dbReference type="WBParaSite" id="jg16704">
    <property type="protein sequence ID" value="jg16704"/>
    <property type="gene ID" value="jg16704"/>
</dbReference>
<dbReference type="AlphaFoldDB" id="A0A915D8Z8"/>
<organism evidence="1 2">
    <name type="scientific">Ditylenchus dipsaci</name>
    <dbReference type="NCBI Taxonomy" id="166011"/>
    <lineage>
        <taxon>Eukaryota</taxon>
        <taxon>Metazoa</taxon>
        <taxon>Ecdysozoa</taxon>
        <taxon>Nematoda</taxon>
        <taxon>Chromadorea</taxon>
        <taxon>Rhabditida</taxon>
        <taxon>Tylenchina</taxon>
        <taxon>Tylenchomorpha</taxon>
        <taxon>Sphaerularioidea</taxon>
        <taxon>Anguinidae</taxon>
        <taxon>Anguininae</taxon>
        <taxon>Ditylenchus</taxon>
    </lineage>
</organism>
<name>A0A915D8Z8_9BILA</name>